<evidence type="ECO:0000313" key="2">
    <source>
        <dbReference type="EMBL" id="KAK3605196.1"/>
    </source>
</evidence>
<feature type="region of interest" description="Disordered" evidence="1">
    <location>
        <begin position="215"/>
        <end position="237"/>
    </location>
</feature>
<evidence type="ECO:0000256" key="1">
    <source>
        <dbReference type="SAM" id="MobiDB-lite"/>
    </source>
</evidence>
<dbReference type="AlphaFoldDB" id="A0AAE0T7K5"/>
<keyword evidence="3" id="KW-1185">Reference proteome</keyword>
<accession>A0AAE0T7K5</accession>
<reference evidence="2" key="2">
    <citation type="journal article" date="2021" name="Genome Biol. Evol.">
        <title>Developing a high-quality reference genome for a parasitic bivalve with doubly uniparental inheritance (Bivalvia: Unionida).</title>
        <authorList>
            <person name="Smith C.H."/>
        </authorList>
    </citation>
    <scope>NUCLEOTIDE SEQUENCE</scope>
    <source>
        <strain evidence="2">CHS0354</strain>
        <tissue evidence="2">Mantle</tissue>
    </source>
</reference>
<comment type="caution">
    <text evidence="2">The sequence shown here is derived from an EMBL/GenBank/DDBJ whole genome shotgun (WGS) entry which is preliminary data.</text>
</comment>
<reference evidence="2" key="1">
    <citation type="journal article" date="2021" name="Genome Biol. Evol.">
        <title>A High-Quality Reference Genome for a Parasitic Bivalve with Doubly Uniparental Inheritance (Bivalvia: Unionida).</title>
        <authorList>
            <person name="Smith C.H."/>
        </authorList>
    </citation>
    <scope>NUCLEOTIDE SEQUENCE</scope>
    <source>
        <strain evidence="2">CHS0354</strain>
    </source>
</reference>
<gene>
    <name evidence="2" type="ORF">CHS0354_013007</name>
</gene>
<proteinExistence type="predicted"/>
<dbReference type="Proteomes" id="UP001195483">
    <property type="component" value="Unassembled WGS sequence"/>
</dbReference>
<organism evidence="2 3">
    <name type="scientific">Potamilus streckersoni</name>
    <dbReference type="NCBI Taxonomy" id="2493646"/>
    <lineage>
        <taxon>Eukaryota</taxon>
        <taxon>Metazoa</taxon>
        <taxon>Spiralia</taxon>
        <taxon>Lophotrochozoa</taxon>
        <taxon>Mollusca</taxon>
        <taxon>Bivalvia</taxon>
        <taxon>Autobranchia</taxon>
        <taxon>Heteroconchia</taxon>
        <taxon>Palaeoheterodonta</taxon>
        <taxon>Unionida</taxon>
        <taxon>Unionoidea</taxon>
        <taxon>Unionidae</taxon>
        <taxon>Ambleminae</taxon>
        <taxon>Lampsilini</taxon>
        <taxon>Potamilus</taxon>
    </lineage>
</organism>
<name>A0AAE0T7K5_9BIVA</name>
<feature type="compositionally biased region" description="Basic and acidic residues" evidence="1">
    <location>
        <begin position="228"/>
        <end position="237"/>
    </location>
</feature>
<protein>
    <submittedName>
        <fullName evidence="2">Uncharacterized protein</fullName>
    </submittedName>
</protein>
<evidence type="ECO:0000313" key="3">
    <source>
        <dbReference type="Proteomes" id="UP001195483"/>
    </source>
</evidence>
<sequence length="237" mass="27271">MHTESSNRKTVSAKVQVMKRLMAERTFLLQMMKKYARGQAVAVRLGRQLQKVNTAVQHHLKEYNLLEGSKMPYPDKLDLDSLKSLEVLASVPEELQRLLIDLYETKERCEEEIELIACDMRSTNCFYMKQQEAVLTSFERAESDVHRAVLLLEGLNIERCILHLRNMSSNVSIVNEVPLHFHKKLQLDLLSVEQEIPSILGNLVSDEYLLEQLDEEGSESMDSYPSSDKADDIEMDI</sequence>
<reference evidence="2" key="3">
    <citation type="submission" date="2023-05" db="EMBL/GenBank/DDBJ databases">
        <authorList>
            <person name="Smith C.H."/>
        </authorList>
    </citation>
    <scope>NUCLEOTIDE SEQUENCE</scope>
    <source>
        <strain evidence="2">CHS0354</strain>
        <tissue evidence="2">Mantle</tissue>
    </source>
</reference>
<dbReference type="EMBL" id="JAEAOA010000786">
    <property type="protein sequence ID" value="KAK3605196.1"/>
    <property type="molecule type" value="Genomic_DNA"/>
</dbReference>